<feature type="domain" description="Radical SAM core" evidence="7">
    <location>
        <begin position="53"/>
        <end position="270"/>
    </location>
</feature>
<dbReference type="Proteomes" id="UP000049855">
    <property type="component" value="Unassembled WGS sequence"/>
</dbReference>
<comment type="cofactor">
    <cofactor evidence="6">
        <name>[4Fe-4S] cluster</name>
        <dbReference type="ChEBI" id="CHEBI:49883"/>
    </cofactor>
    <text evidence="6">Binds 1 [4Fe-4S] cluster. The cluster is coordinated with 3 cysteines and an exchangeable S-adenosyl-L-methionine.</text>
</comment>
<accession>A0A0U1L0N9</accession>
<dbReference type="SUPFAM" id="SSF102114">
    <property type="entry name" value="Radical SAM enzymes"/>
    <property type="match status" value="1"/>
</dbReference>
<dbReference type="PANTHER" id="PTHR30352:SF5">
    <property type="entry name" value="PYRUVATE FORMATE-LYASE 1-ACTIVATING ENZYME"/>
    <property type="match status" value="1"/>
</dbReference>
<dbReference type="InterPro" id="IPR013785">
    <property type="entry name" value="Aldolase_TIM"/>
</dbReference>
<evidence type="ECO:0000256" key="4">
    <source>
        <dbReference type="ARBA" id="ARBA00023004"/>
    </source>
</evidence>
<feature type="binding site" evidence="6">
    <location>
        <position position="72"/>
    </location>
    <ligand>
        <name>[4Fe-4S] cluster</name>
        <dbReference type="ChEBI" id="CHEBI:49883"/>
        <note>4Fe-4S-S-AdoMet</note>
    </ligand>
</feature>
<keyword evidence="3 6" id="KW-0479">Metal-binding</keyword>
<dbReference type="SFLD" id="SFLDG01067">
    <property type="entry name" value="SPASM/twitch_domain_containing"/>
    <property type="match status" value="1"/>
</dbReference>
<evidence type="ECO:0000256" key="1">
    <source>
        <dbReference type="ARBA" id="ARBA00022485"/>
    </source>
</evidence>
<evidence type="ECO:0000313" key="8">
    <source>
        <dbReference type="EMBL" id="CQR73236.1"/>
    </source>
</evidence>
<dbReference type="PANTHER" id="PTHR30352">
    <property type="entry name" value="PYRUVATE FORMATE-LYASE-ACTIVATING ENZYME"/>
    <property type="match status" value="1"/>
</dbReference>
<proteinExistence type="predicted"/>
<keyword evidence="9" id="KW-1185">Reference proteome</keyword>
<evidence type="ECO:0000313" key="9">
    <source>
        <dbReference type="Proteomes" id="UP000049855"/>
    </source>
</evidence>
<dbReference type="GO" id="GO:0051539">
    <property type="term" value="F:4 iron, 4 sulfur cluster binding"/>
    <property type="evidence" value="ECO:0007669"/>
    <property type="project" value="UniProtKB-KW"/>
</dbReference>
<keyword evidence="1" id="KW-0004">4Fe-4S</keyword>
<dbReference type="Gene3D" id="3.20.20.70">
    <property type="entry name" value="Aldolase class I"/>
    <property type="match status" value="1"/>
</dbReference>
<protein>
    <submittedName>
        <fullName evidence="8">COG1180: Radical SAM, Pyruvate-formate lyase-activating enzyme like</fullName>
    </submittedName>
</protein>
<evidence type="ECO:0000256" key="3">
    <source>
        <dbReference type="ARBA" id="ARBA00022723"/>
    </source>
</evidence>
<gene>
    <name evidence="8" type="ORF">SpAn4DRAFT_2468</name>
</gene>
<organism evidence="8 9">
    <name type="scientific">Sporomusa ovata</name>
    <dbReference type="NCBI Taxonomy" id="2378"/>
    <lineage>
        <taxon>Bacteria</taxon>
        <taxon>Bacillati</taxon>
        <taxon>Bacillota</taxon>
        <taxon>Negativicutes</taxon>
        <taxon>Selenomonadales</taxon>
        <taxon>Sporomusaceae</taxon>
        <taxon>Sporomusa</taxon>
    </lineage>
</organism>
<evidence type="ECO:0000259" key="7">
    <source>
        <dbReference type="PROSITE" id="PS51918"/>
    </source>
</evidence>
<keyword evidence="4 6" id="KW-0408">Iron</keyword>
<feature type="binding site" evidence="6">
    <location>
        <position position="75"/>
    </location>
    <ligand>
        <name>[4Fe-4S] cluster</name>
        <dbReference type="ChEBI" id="CHEBI:49883"/>
        <note>4Fe-4S-S-AdoMet</note>
    </ligand>
</feature>
<feature type="binding site" evidence="6">
    <location>
        <position position="68"/>
    </location>
    <ligand>
        <name>[4Fe-4S] cluster</name>
        <dbReference type="ChEBI" id="CHEBI:49883"/>
        <note>4Fe-4S-S-AdoMet</note>
    </ligand>
</feature>
<dbReference type="EMBL" id="CTRP01000012">
    <property type="protein sequence ID" value="CQR73236.1"/>
    <property type="molecule type" value="Genomic_DNA"/>
</dbReference>
<dbReference type="InterPro" id="IPR058240">
    <property type="entry name" value="rSAM_sf"/>
</dbReference>
<dbReference type="CDD" id="cd01335">
    <property type="entry name" value="Radical_SAM"/>
    <property type="match status" value="1"/>
</dbReference>
<dbReference type="RefSeq" id="WP_021168024.1">
    <property type="nucleotide sequence ID" value="NZ_CTRP01000012.1"/>
</dbReference>
<dbReference type="InterPro" id="IPR007197">
    <property type="entry name" value="rSAM"/>
</dbReference>
<keyword evidence="2 6" id="KW-0949">S-adenosyl-L-methionine</keyword>
<dbReference type="PIRSF" id="PIRSF004869">
    <property type="entry name" value="PflX_prd"/>
    <property type="match status" value="1"/>
</dbReference>
<name>A0A0U1L0N9_9FIRM</name>
<dbReference type="InterPro" id="IPR034457">
    <property type="entry name" value="Organic_radical-activating"/>
</dbReference>
<dbReference type="PROSITE" id="PS51918">
    <property type="entry name" value="RADICAL_SAM"/>
    <property type="match status" value="1"/>
</dbReference>
<dbReference type="GO" id="GO:0016829">
    <property type="term" value="F:lyase activity"/>
    <property type="evidence" value="ECO:0007669"/>
    <property type="project" value="UniProtKB-KW"/>
</dbReference>
<dbReference type="SFLD" id="SFLDG01101">
    <property type="entry name" value="Uncharacterised_Radical_SAM_Su"/>
    <property type="match status" value="1"/>
</dbReference>
<dbReference type="GO" id="GO:0046872">
    <property type="term" value="F:metal ion binding"/>
    <property type="evidence" value="ECO:0007669"/>
    <property type="project" value="UniProtKB-KW"/>
</dbReference>
<sequence>MKCNYCEWRCELGDGNYGVCRMYQEEGGMVKERFPHKWCTYVISRVESVPFYHAYPGSRSMTIGTSGCNMACRYCVNAFIAKEEPATLQDAMYTFTPAELVQMAIKRGCHNIVFNVNEPTVSLPSLLEVSKEARLAGIPMGCLTNAYTTEEATELLASVFSFVNISLKGLAADFCREYVGIPDVKPILRNIKRLASLTHVEVTTPVIESVNDNELDQIAAFLADVDKEIPWHVFRLLPEYKMKEAEYPNIEAINGALEKSRQVLPYVYFHNFVGSNWVNTRCPQCGSAVIERFSLGCGGDKLDRYNCRNKACPECGYRIKLHGDRIEWNGQGGQL</sequence>
<dbReference type="InterPro" id="IPR016431">
    <property type="entry name" value="Pyrv-formate_lyase-activ_prd"/>
</dbReference>
<dbReference type="Pfam" id="PF04055">
    <property type="entry name" value="Radical_SAM"/>
    <property type="match status" value="1"/>
</dbReference>
<dbReference type="SFLD" id="SFLDS00029">
    <property type="entry name" value="Radical_SAM"/>
    <property type="match status" value="1"/>
</dbReference>
<keyword evidence="8" id="KW-0670">Pyruvate</keyword>
<dbReference type="AlphaFoldDB" id="A0A0U1L0N9"/>
<evidence type="ECO:0000256" key="5">
    <source>
        <dbReference type="ARBA" id="ARBA00023014"/>
    </source>
</evidence>
<dbReference type="InterPro" id="IPR027596">
    <property type="entry name" value="AmmeMemoSam_rS"/>
</dbReference>
<evidence type="ECO:0000256" key="2">
    <source>
        <dbReference type="ARBA" id="ARBA00022691"/>
    </source>
</evidence>
<keyword evidence="5 6" id="KW-0411">Iron-sulfur</keyword>
<reference evidence="9" key="1">
    <citation type="submission" date="2015-03" db="EMBL/GenBank/DDBJ databases">
        <authorList>
            <person name="Nijsse Bart"/>
        </authorList>
    </citation>
    <scope>NUCLEOTIDE SEQUENCE [LARGE SCALE GENOMIC DNA]</scope>
</reference>
<keyword evidence="8" id="KW-0456">Lyase</keyword>
<evidence type="ECO:0000256" key="6">
    <source>
        <dbReference type="PIRSR" id="PIRSR004869-50"/>
    </source>
</evidence>